<name>T0XSR2_9ZZZZ</name>
<proteinExistence type="predicted"/>
<reference evidence="1" key="1">
    <citation type="submission" date="2013-08" db="EMBL/GenBank/DDBJ databases">
        <authorList>
            <person name="Mendez C."/>
            <person name="Richter M."/>
            <person name="Ferrer M."/>
            <person name="Sanchez J."/>
        </authorList>
    </citation>
    <scope>NUCLEOTIDE SEQUENCE</scope>
</reference>
<evidence type="ECO:0000313" key="2">
    <source>
        <dbReference type="EMBL" id="EQD76315.1"/>
    </source>
</evidence>
<dbReference type="AlphaFoldDB" id="T0XSR2"/>
<evidence type="ECO:0000313" key="1">
    <source>
        <dbReference type="EMBL" id="EQD25886.1"/>
    </source>
</evidence>
<comment type="caution">
    <text evidence="1">The sequence shown here is derived from an EMBL/GenBank/DDBJ whole genome shotgun (WGS) entry which is preliminary data.</text>
</comment>
<dbReference type="EMBL" id="AUZY01001087">
    <property type="protein sequence ID" value="EQD76315.1"/>
    <property type="molecule type" value="Genomic_DNA"/>
</dbReference>
<organism evidence="1">
    <name type="scientific">mine drainage metagenome</name>
    <dbReference type="NCBI Taxonomy" id="410659"/>
    <lineage>
        <taxon>unclassified sequences</taxon>
        <taxon>metagenomes</taxon>
        <taxon>ecological metagenomes</taxon>
    </lineage>
</organism>
<sequence>MEGTLVVFTLRKNMSSAEKVRFCQQFYGRDTTTWKGKYTYHMSGFLGSIPHRKLGKGIIIIRSIDLEKVKEYFGDKVEEVYIRTVVLEEEDVRILEEVESPDKGS</sequence>
<dbReference type="EMBL" id="AUZZ01011552">
    <property type="protein sequence ID" value="EQD25886.1"/>
    <property type="molecule type" value="Genomic_DNA"/>
</dbReference>
<protein>
    <submittedName>
        <fullName evidence="1">Uncharacterized protein</fullName>
    </submittedName>
</protein>
<accession>T0XSR2</accession>
<reference evidence="1" key="2">
    <citation type="journal article" date="2014" name="ISME J.">
        <title>Microbial stratification in low pH oxic and suboxic macroscopic growths along an acid mine drainage.</title>
        <authorList>
            <person name="Mendez-Garcia C."/>
            <person name="Mesa V."/>
            <person name="Sprenger R.R."/>
            <person name="Richter M."/>
            <person name="Diez M.S."/>
            <person name="Solano J."/>
            <person name="Bargiela R."/>
            <person name="Golyshina O.V."/>
            <person name="Manteca A."/>
            <person name="Ramos J.L."/>
            <person name="Gallego J.R."/>
            <person name="Llorente I."/>
            <person name="Martins Dos Santos V.A."/>
            <person name="Jensen O.N."/>
            <person name="Pelaez A.I."/>
            <person name="Sanchez J."/>
            <person name="Ferrer M."/>
        </authorList>
    </citation>
    <scope>NUCLEOTIDE SEQUENCE</scope>
</reference>
<gene>
    <name evidence="2" type="ORF">B1B_01767</name>
    <name evidence="1" type="ORF">B2A_15896</name>
</gene>